<proteinExistence type="predicted"/>
<name>A0A1H7GK94_9BACT</name>
<evidence type="ECO:0000313" key="2">
    <source>
        <dbReference type="Proteomes" id="UP000198984"/>
    </source>
</evidence>
<accession>A0A1H7GK94</accession>
<organism evidence="1 2">
    <name type="scientific">Chitinophaga rupis</name>
    <dbReference type="NCBI Taxonomy" id="573321"/>
    <lineage>
        <taxon>Bacteria</taxon>
        <taxon>Pseudomonadati</taxon>
        <taxon>Bacteroidota</taxon>
        <taxon>Chitinophagia</taxon>
        <taxon>Chitinophagales</taxon>
        <taxon>Chitinophagaceae</taxon>
        <taxon>Chitinophaga</taxon>
    </lineage>
</organism>
<reference evidence="1 2" key="1">
    <citation type="submission" date="2016-10" db="EMBL/GenBank/DDBJ databases">
        <authorList>
            <person name="de Groot N.N."/>
        </authorList>
    </citation>
    <scope>NUCLEOTIDE SEQUENCE [LARGE SCALE GENOMIC DNA]</scope>
    <source>
        <strain evidence="1 2">DSM 21039</strain>
    </source>
</reference>
<gene>
    <name evidence="1" type="ORF">SAMN04488505_10196</name>
</gene>
<dbReference type="Proteomes" id="UP000198984">
    <property type="component" value="Unassembled WGS sequence"/>
</dbReference>
<sequence>MINVKVKDAGHRCIHFYIYHLKFYIKFFYGFSLRNPPTEVPPVLK</sequence>
<protein>
    <submittedName>
        <fullName evidence="1">Uncharacterized protein</fullName>
    </submittedName>
</protein>
<dbReference type="EMBL" id="FOBB01000001">
    <property type="protein sequence ID" value="SEK38509.1"/>
    <property type="molecule type" value="Genomic_DNA"/>
</dbReference>
<evidence type="ECO:0000313" key="1">
    <source>
        <dbReference type="EMBL" id="SEK38509.1"/>
    </source>
</evidence>
<dbReference type="AlphaFoldDB" id="A0A1H7GK94"/>
<keyword evidence="2" id="KW-1185">Reference proteome</keyword>